<feature type="transmembrane region" description="Helical" evidence="1">
    <location>
        <begin position="120"/>
        <end position="138"/>
    </location>
</feature>
<feature type="transmembrane region" description="Helical" evidence="1">
    <location>
        <begin position="81"/>
        <end position="99"/>
    </location>
</feature>
<protein>
    <submittedName>
        <fullName evidence="2">Uncharacterized protein</fullName>
    </submittedName>
</protein>
<keyword evidence="1" id="KW-1133">Transmembrane helix</keyword>
<feature type="transmembrane region" description="Helical" evidence="1">
    <location>
        <begin position="270"/>
        <end position="291"/>
    </location>
</feature>
<keyword evidence="1" id="KW-0472">Membrane</keyword>
<feature type="transmembrane region" description="Helical" evidence="1">
    <location>
        <begin position="212"/>
        <end position="232"/>
    </location>
</feature>
<dbReference type="VEuPathDB" id="PlasmoDB:PocGH01_09041700"/>
<sequence length="411" mass="48399">MMRNASTAPASASLEVKKPKHVMVGIRILSIIATVIYAILFNILSYRPLQIGENEKIAYNIEEGDINILIQDEIYGNYYKAFHIINITCGIFLILLNIINILSSFEVTCSCINLIKYKKYIRLITLHLQILFISIIFMENLENQLFFCNIKDYIYWFNYYNYDKNLFLSSGNKLCIMHNYAYIFTFFFLVLSLIEFFALYIDTDKHFRKKFFLFYIKLFTAYFYLSLFYIYLKNRNFFKRTLSKYNVFNLDNLSDTIKIIIYSTQKQKNFYFQLLLVSTIISAVLFSLLSYYDLYSIIKACKYYLFICILINGGTLIFIIGQVLFSSYLLEGSLFFCAYEDYIKMTETEHEKAANSVIAPSNSVETKWFCNMNIFLYIYLANNFTSLLAFAADFMLSTYMVFSKKYASKTA</sequence>
<dbReference type="EMBL" id="LT594590">
    <property type="protein sequence ID" value="SCP04680.1"/>
    <property type="molecule type" value="Genomic_DNA"/>
</dbReference>
<name>A0A1D3TIA9_PLAOA</name>
<evidence type="ECO:0000313" key="2">
    <source>
        <dbReference type="EMBL" id="SCP04680.1"/>
    </source>
</evidence>
<organism evidence="2 3">
    <name type="scientific">Plasmodium ovale</name>
    <name type="common">malaria parasite P. ovale</name>
    <dbReference type="NCBI Taxonomy" id="36330"/>
    <lineage>
        <taxon>Eukaryota</taxon>
        <taxon>Sar</taxon>
        <taxon>Alveolata</taxon>
        <taxon>Apicomplexa</taxon>
        <taxon>Aconoidasida</taxon>
        <taxon>Haemosporida</taxon>
        <taxon>Plasmodiidae</taxon>
        <taxon>Plasmodium</taxon>
        <taxon>Plasmodium (Plasmodium)</taxon>
    </lineage>
</organism>
<keyword evidence="3" id="KW-1185">Reference proteome</keyword>
<gene>
    <name evidence="2" type="primary">PocGH01_09041700</name>
    <name evidence="2" type="ORF">POCGH01_09041700</name>
</gene>
<dbReference type="AlphaFoldDB" id="A0A1D3TIA9"/>
<evidence type="ECO:0000313" key="3">
    <source>
        <dbReference type="Proteomes" id="UP000242942"/>
    </source>
</evidence>
<accession>A0A1D3TIA9</accession>
<keyword evidence="1" id="KW-0812">Transmembrane</keyword>
<reference evidence="2 3" key="1">
    <citation type="submission" date="2016-06" db="EMBL/GenBank/DDBJ databases">
        <authorList>
            <consortium name="Pathogen Informatics"/>
        </authorList>
    </citation>
    <scope>NUCLEOTIDE SEQUENCE [LARGE SCALE GENOMIC DNA]</scope>
    <source>
        <strain evidence="2">PocGH01</strain>
    </source>
</reference>
<feature type="transmembrane region" description="Helical" evidence="1">
    <location>
        <begin position="374"/>
        <end position="402"/>
    </location>
</feature>
<proteinExistence type="predicted"/>
<feature type="transmembrane region" description="Helical" evidence="1">
    <location>
        <begin position="303"/>
        <end position="325"/>
    </location>
</feature>
<dbReference type="Proteomes" id="UP000242942">
    <property type="component" value="Chromosome 9"/>
</dbReference>
<evidence type="ECO:0000256" key="1">
    <source>
        <dbReference type="SAM" id="Phobius"/>
    </source>
</evidence>
<feature type="transmembrane region" description="Helical" evidence="1">
    <location>
        <begin position="180"/>
        <end position="200"/>
    </location>
</feature>
<feature type="transmembrane region" description="Helical" evidence="1">
    <location>
        <begin position="21"/>
        <end position="44"/>
    </location>
</feature>
<dbReference type="OrthoDB" id="383050at2759"/>
<dbReference type="VEuPathDB" id="PlasmoDB:POWCR01_090036800"/>